<dbReference type="InterPro" id="IPR036928">
    <property type="entry name" value="AS_sf"/>
</dbReference>
<sequence length="480" mass="52208">MRGGNPLDLSSLTIAKLLGIYKAEENALSETCSTIFDRAQKAQEKYNIFISLDKNFQEQVEKVKVKNIEKYPLAGVPVSLGDNICTEFLETTCGSKMMEGYVSPLQAFAVDRLTRAGAVITGKTNVDEFGVGDARGHSYFARSQNPREDSRTAGCGAACAVALGASLVGLGSDARGGLRQSAAYCGVTGLKPTYGRVSRYGLIDYASSLDQIGILAINSLDTAFVLSFIAGKDERDPTSLDKPVLDYHKELKEPPEGFKVGIIKGWNEVDGLEEEVKKAFEEGLEELRKLGLEIMEVNVPSFFHSPYTAAIIGAVEAFSNLANFDGVRFGFRASSKHLHEMYINTRTEGLGEHLKRFLAFGALASSEKHFQEYFLPAQKMRTKIKGELEEVLEKVDMIATPTVPFMAPYIEHVEKDCSIAPAADTFTSAANLAGIPALSIPVKAETMPAGLQLMGKAFQEDSLLKVSHALEKSSMQDPSK</sequence>
<dbReference type="GO" id="GO:0016740">
    <property type="term" value="F:transferase activity"/>
    <property type="evidence" value="ECO:0007669"/>
    <property type="project" value="UniProtKB-KW"/>
</dbReference>
<dbReference type="PANTHER" id="PTHR11895">
    <property type="entry name" value="TRANSAMIDASE"/>
    <property type="match status" value="1"/>
</dbReference>
<dbReference type="SUPFAM" id="SSF75304">
    <property type="entry name" value="Amidase signature (AS) enzymes"/>
    <property type="match status" value="1"/>
</dbReference>
<reference evidence="3 4" key="1">
    <citation type="submission" date="2018-08" db="EMBL/GenBank/DDBJ databases">
        <title>The metabolism and importance of syntrophic acetate oxidation coupled to methane or sulfide production in haloalkaline environments.</title>
        <authorList>
            <person name="Timmers P.H.A."/>
            <person name="Vavourakis C.D."/>
            <person name="Sorokin D.Y."/>
            <person name="Sinninghe Damste J.S."/>
            <person name="Muyzer G."/>
            <person name="Stams A.J.M."/>
            <person name="Plugge C.M."/>
        </authorList>
    </citation>
    <scope>NUCLEOTIDE SEQUENCE [LARGE SCALE GENOMIC DNA]</scope>
    <source>
        <strain evidence="3">MSAO_Bac1</strain>
    </source>
</reference>
<proteinExistence type="inferred from homology"/>
<evidence type="ECO:0000256" key="1">
    <source>
        <dbReference type="ARBA" id="ARBA00009199"/>
    </source>
</evidence>
<dbReference type="Pfam" id="PF01425">
    <property type="entry name" value="Amidase"/>
    <property type="match status" value="1"/>
</dbReference>
<dbReference type="AlphaFoldDB" id="A0A424YAM1"/>
<gene>
    <name evidence="3" type="primary">gatA</name>
    <name evidence="3" type="ORF">D5R97_09090</name>
</gene>
<dbReference type="Proteomes" id="UP000285138">
    <property type="component" value="Unassembled WGS sequence"/>
</dbReference>
<keyword evidence="3" id="KW-0808">Transferase</keyword>
<comment type="similarity">
    <text evidence="1">Belongs to the amidase family.</text>
</comment>
<name>A0A424YAM1_9FIRM</name>
<comment type="caution">
    <text evidence="3">The sequence shown here is derived from an EMBL/GenBank/DDBJ whole genome shotgun (WGS) entry which is preliminary data.</text>
</comment>
<protein>
    <submittedName>
        <fullName evidence="3">Asp-tRNA(Asn)/Glu-tRNA(Gln) amidotransferase subunit GatA</fullName>
    </submittedName>
</protein>
<evidence type="ECO:0000313" key="4">
    <source>
        <dbReference type="Proteomes" id="UP000285138"/>
    </source>
</evidence>
<dbReference type="InterPro" id="IPR000120">
    <property type="entry name" value="Amidase"/>
</dbReference>
<accession>A0A424YAM1</accession>
<evidence type="ECO:0000259" key="2">
    <source>
        <dbReference type="Pfam" id="PF01425"/>
    </source>
</evidence>
<dbReference type="EMBL" id="QZAA01000243">
    <property type="protein sequence ID" value="RQD73662.1"/>
    <property type="molecule type" value="Genomic_DNA"/>
</dbReference>
<feature type="domain" description="Amidase" evidence="2">
    <location>
        <begin position="33"/>
        <end position="464"/>
    </location>
</feature>
<dbReference type="Gene3D" id="3.90.1300.10">
    <property type="entry name" value="Amidase signature (AS) domain"/>
    <property type="match status" value="1"/>
</dbReference>
<organism evidence="3 4">
    <name type="scientific">Candidatus Syntrophonatronum acetioxidans</name>
    <dbReference type="NCBI Taxonomy" id="1795816"/>
    <lineage>
        <taxon>Bacteria</taxon>
        <taxon>Bacillati</taxon>
        <taxon>Bacillota</taxon>
        <taxon>Clostridia</taxon>
        <taxon>Eubacteriales</taxon>
        <taxon>Syntrophomonadaceae</taxon>
        <taxon>Candidatus Syntrophonatronum</taxon>
    </lineage>
</organism>
<dbReference type="PANTHER" id="PTHR11895:SF7">
    <property type="entry name" value="GLUTAMYL-TRNA(GLN) AMIDOTRANSFERASE SUBUNIT A, MITOCHONDRIAL"/>
    <property type="match status" value="1"/>
</dbReference>
<evidence type="ECO:0000313" key="3">
    <source>
        <dbReference type="EMBL" id="RQD73662.1"/>
    </source>
</evidence>
<dbReference type="InterPro" id="IPR023631">
    <property type="entry name" value="Amidase_dom"/>
</dbReference>